<organism evidence="5">
    <name type="scientific">uncultured Nocardioidaceae bacterium</name>
    <dbReference type="NCBI Taxonomy" id="253824"/>
    <lineage>
        <taxon>Bacteria</taxon>
        <taxon>Bacillati</taxon>
        <taxon>Actinomycetota</taxon>
        <taxon>Actinomycetes</taxon>
        <taxon>Propionibacteriales</taxon>
        <taxon>Nocardioidaceae</taxon>
        <taxon>environmental samples</taxon>
    </lineage>
</organism>
<protein>
    <recommendedName>
        <fullName evidence="4">RNA 2-O ribose methyltransferase substrate binding domain-containing protein</fullName>
    </recommendedName>
</protein>
<dbReference type="InterPro" id="IPR029026">
    <property type="entry name" value="tRNA_m1G_MTases_N"/>
</dbReference>
<dbReference type="SMART" id="SM00967">
    <property type="entry name" value="SpoU_sub_bind"/>
    <property type="match status" value="1"/>
</dbReference>
<dbReference type="AlphaFoldDB" id="A0A6J4MPB8"/>
<evidence type="ECO:0000313" key="5">
    <source>
        <dbReference type="EMBL" id="CAA9365009.1"/>
    </source>
</evidence>
<dbReference type="CDD" id="cd18095">
    <property type="entry name" value="SpoU-like_rRNA-MTase"/>
    <property type="match status" value="1"/>
</dbReference>
<dbReference type="InterPro" id="IPR029064">
    <property type="entry name" value="Ribosomal_eL30-like_sf"/>
</dbReference>
<dbReference type="SUPFAM" id="SSF55315">
    <property type="entry name" value="L30e-like"/>
    <property type="match status" value="1"/>
</dbReference>
<dbReference type="InterPro" id="IPR053888">
    <property type="entry name" value="MRM3-like_sub_bind"/>
</dbReference>
<evidence type="ECO:0000256" key="1">
    <source>
        <dbReference type="ARBA" id="ARBA00007228"/>
    </source>
</evidence>
<dbReference type="PANTHER" id="PTHR43191:SF2">
    <property type="entry name" value="RRNA METHYLTRANSFERASE 3, MITOCHONDRIAL"/>
    <property type="match status" value="1"/>
</dbReference>
<dbReference type="GO" id="GO:0005737">
    <property type="term" value="C:cytoplasm"/>
    <property type="evidence" value="ECO:0007669"/>
    <property type="project" value="UniProtKB-ARBA"/>
</dbReference>
<proteinExistence type="inferred from homology"/>
<dbReference type="Pfam" id="PF22435">
    <property type="entry name" value="MRM3-like_sub_bind"/>
    <property type="match status" value="1"/>
</dbReference>
<sequence>MVEGVAPVWQAVDAGADIEVLIVCDELLRGSPAFAMVAEQRAAGLPVVEFTRELFNRISDRDGPSGLAAIVRAPDSSVQQLRLHGQSFFVAAHEMANPGNLGTLIRTAEALGAHGILLVGDGADPLSPQAVKASMGSLFHLPVVHLADLDEFFAWATTAGVRTVTSSAKASTPLADADLTRPLALLLGAERTGLPADALARGDVDVSIPMTGRATSFNVAVAAGILMYEVARRL</sequence>
<accession>A0A6J4MPB8</accession>
<dbReference type="PANTHER" id="PTHR43191">
    <property type="entry name" value="RRNA METHYLTRANSFERASE 3"/>
    <property type="match status" value="1"/>
</dbReference>
<feature type="domain" description="RNA 2-O ribose methyltransferase substrate binding" evidence="4">
    <location>
        <begin position="1"/>
        <end position="77"/>
    </location>
</feature>
<dbReference type="EMBL" id="CADCUD010000255">
    <property type="protein sequence ID" value="CAA9365009.1"/>
    <property type="molecule type" value="Genomic_DNA"/>
</dbReference>
<keyword evidence="2" id="KW-0489">Methyltransferase</keyword>
<keyword evidence="3" id="KW-0808">Transferase</keyword>
<dbReference type="Gene3D" id="3.30.1330.30">
    <property type="match status" value="1"/>
</dbReference>
<dbReference type="GO" id="GO:0008173">
    <property type="term" value="F:RNA methyltransferase activity"/>
    <property type="evidence" value="ECO:0007669"/>
    <property type="project" value="InterPro"/>
</dbReference>
<evidence type="ECO:0000256" key="3">
    <source>
        <dbReference type="ARBA" id="ARBA00022679"/>
    </source>
</evidence>
<dbReference type="GO" id="GO:0032259">
    <property type="term" value="P:methylation"/>
    <property type="evidence" value="ECO:0007669"/>
    <property type="project" value="UniProtKB-KW"/>
</dbReference>
<gene>
    <name evidence="5" type="ORF">AVDCRST_MAG46-3634</name>
</gene>
<name>A0A6J4MPB8_9ACTN</name>
<dbReference type="Gene3D" id="3.40.1280.10">
    <property type="match status" value="1"/>
</dbReference>
<dbReference type="Pfam" id="PF00588">
    <property type="entry name" value="SpoU_methylase"/>
    <property type="match status" value="1"/>
</dbReference>
<dbReference type="GO" id="GO:0006396">
    <property type="term" value="P:RNA processing"/>
    <property type="evidence" value="ECO:0007669"/>
    <property type="project" value="InterPro"/>
</dbReference>
<dbReference type="InterPro" id="IPR001537">
    <property type="entry name" value="SpoU_MeTrfase"/>
</dbReference>
<comment type="similarity">
    <text evidence="1">Belongs to the class IV-like SAM-binding methyltransferase superfamily. RNA methyltransferase TrmH family.</text>
</comment>
<dbReference type="InterPro" id="IPR051259">
    <property type="entry name" value="rRNA_Methyltransferase"/>
</dbReference>
<reference evidence="5" key="1">
    <citation type="submission" date="2020-02" db="EMBL/GenBank/DDBJ databases">
        <authorList>
            <person name="Meier V. D."/>
        </authorList>
    </citation>
    <scope>NUCLEOTIDE SEQUENCE</scope>
    <source>
        <strain evidence="5">AVDCRST_MAG46</strain>
    </source>
</reference>
<dbReference type="InterPro" id="IPR013123">
    <property type="entry name" value="SpoU_subst-bd"/>
</dbReference>
<dbReference type="InterPro" id="IPR029028">
    <property type="entry name" value="Alpha/beta_knot_MTases"/>
</dbReference>
<evidence type="ECO:0000256" key="2">
    <source>
        <dbReference type="ARBA" id="ARBA00022603"/>
    </source>
</evidence>
<dbReference type="SUPFAM" id="SSF75217">
    <property type="entry name" value="alpha/beta knot"/>
    <property type="match status" value="1"/>
</dbReference>
<dbReference type="GO" id="GO:0003723">
    <property type="term" value="F:RNA binding"/>
    <property type="evidence" value="ECO:0007669"/>
    <property type="project" value="InterPro"/>
</dbReference>
<evidence type="ECO:0000259" key="4">
    <source>
        <dbReference type="SMART" id="SM00967"/>
    </source>
</evidence>